<dbReference type="SUPFAM" id="SSF52540">
    <property type="entry name" value="P-loop containing nucleoside triphosphate hydrolases"/>
    <property type="match status" value="1"/>
</dbReference>
<evidence type="ECO:0000313" key="3">
    <source>
        <dbReference type="Proteomes" id="UP001430356"/>
    </source>
</evidence>
<dbReference type="PANTHER" id="PTHR23077">
    <property type="entry name" value="AAA-FAMILY ATPASE"/>
    <property type="match status" value="1"/>
</dbReference>
<reference evidence="2 3" key="1">
    <citation type="journal article" date="2021" name="MBio">
        <title>A New Model Trypanosomatid, Novymonas esmeraldas: Genomic Perception of Its 'Candidatus Pandoraea novymonadis' Endosymbiont.</title>
        <authorList>
            <person name="Zakharova A."/>
            <person name="Saura A."/>
            <person name="Butenko A."/>
            <person name="Podesvova L."/>
            <person name="Warmusova S."/>
            <person name="Kostygov A.Y."/>
            <person name="Nenarokova A."/>
            <person name="Lukes J."/>
            <person name="Opperdoes F.R."/>
            <person name="Yurchenko V."/>
        </authorList>
    </citation>
    <scope>NUCLEOTIDE SEQUENCE [LARGE SCALE GENOMIC DNA]</scope>
    <source>
        <strain evidence="2 3">E262AT.01</strain>
    </source>
</reference>
<accession>A0AAW0ERM0</accession>
<dbReference type="CDD" id="cd19481">
    <property type="entry name" value="RecA-like_protease"/>
    <property type="match status" value="1"/>
</dbReference>
<organism evidence="2 3">
    <name type="scientific">Novymonas esmeraldas</name>
    <dbReference type="NCBI Taxonomy" id="1808958"/>
    <lineage>
        <taxon>Eukaryota</taxon>
        <taxon>Discoba</taxon>
        <taxon>Euglenozoa</taxon>
        <taxon>Kinetoplastea</taxon>
        <taxon>Metakinetoplastina</taxon>
        <taxon>Trypanosomatida</taxon>
        <taxon>Trypanosomatidae</taxon>
        <taxon>Novymonas</taxon>
    </lineage>
</organism>
<dbReference type="EMBL" id="JAECZO010000069">
    <property type="protein sequence ID" value="KAK7196147.1"/>
    <property type="molecule type" value="Genomic_DNA"/>
</dbReference>
<evidence type="ECO:0000259" key="1">
    <source>
        <dbReference type="SMART" id="SM00382"/>
    </source>
</evidence>
<keyword evidence="2" id="KW-0132">Cell division</keyword>
<dbReference type="AlphaFoldDB" id="A0AAW0ERM0"/>
<dbReference type="InterPro" id="IPR003593">
    <property type="entry name" value="AAA+_ATPase"/>
</dbReference>
<evidence type="ECO:0000313" key="2">
    <source>
        <dbReference type="EMBL" id="KAK7196147.1"/>
    </source>
</evidence>
<dbReference type="Proteomes" id="UP001430356">
    <property type="component" value="Unassembled WGS sequence"/>
</dbReference>
<dbReference type="InterPro" id="IPR003959">
    <property type="entry name" value="ATPase_AAA_core"/>
</dbReference>
<dbReference type="FunFam" id="3.40.50.300:FF:002738">
    <property type="entry name" value="Putative ATPase"/>
    <property type="match status" value="1"/>
</dbReference>
<dbReference type="SMART" id="SM00382">
    <property type="entry name" value="AAA"/>
    <property type="match status" value="2"/>
</dbReference>
<dbReference type="Pfam" id="PF00004">
    <property type="entry name" value="AAA"/>
    <property type="match status" value="1"/>
</dbReference>
<dbReference type="GO" id="GO:0016887">
    <property type="term" value="F:ATP hydrolysis activity"/>
    <property type="evidence" value="ECO:0007669"/>
    <property type="project" value="InterPro"/>
</dbReference>
<protein>
    <submittedName>
        <fullName evidence="2">Cell division control protein 48</fullName>
    </submittedName>
</protein>
<keyword evidence="3" id="KW-1185">Reference proteome</keyword>
<comment type="caution">
    <text evidence="2">The sequence shown here is derived from an EMBL/GenBank/DDBJ whole genome shotgun (WGS) entry which is preliminary data.</text>
</comment>
<name>A0AAW0ERM0_9TRYP</name>
<dbReference type="InterPro" id="IPR050168">
    <property type="entry name" value="AAA_ATPase_domain"/>
</dbReference>
<dbReference type="InterPro" id="IPR027417">
    <property type="entry name" value="P-loop_NTPase"/>
</dbReference>
<proteinExistence type="predicted"/>
<keyword evidence="2" id="KW-0131">Cell cycle</keyword>
<gene>
    <name evidence="2" type="ORF">NESM_000549700</name>
</gene>
<sequence>MACTGNDNAIAATPRSPLEQVHHLLVSLLRWWPYAPHERVPSLLLCGPTANGKSYLVQRAAEAAAAGLGSHATAAGESTTAAASTAPQRTRVVTVTPALAHAVAVQSAEDGSTGLRRLLRCAVQDACQQHSGRGAADAAASTGVVVLLVLDHLECYLQHADEASVQVGPGASLPHGNEAGLGDSVHTLFPALLADLYTVLRSCPPLFSSTECAALQLTRLVAVALFTGELDAVTPLVRHRCADFALALPTPTEAERRAFFQPYTAAATPAAAAAAAAALSQLPPPLADALALRTGGISYGGLHEVLAHALDYCDASSVAVAAGWDGHVAATAAQAVLRAYLASASVTAVEYRRSAGFVDVQVTQWGDIAGMAEVKATLQRLVTDPIRHRDAYSRFHVRPSTGVLLHGPPGTGKTMLAKAMATELNASFVYIDLPELVQSEVGESERRLQEFFDVARERSPAVVFMDEVQAAFGVRYAATDTDAAAAAATSHDARLVSHLLRLLDAAQQDDDHFVLFVGATNVVHLLDPLLLRAGRLDTLLEVPLPDTAARESLVRRVVHGEWADWFCGQEKEEEEEDTGRLNRLRDALVEAFVRRSDGFSGAEVRSFTSVFGLQLARAVSHQLAEHDTVPSSVVAGHDDSHDPRAEQQSKQLRLRRAITAYLDAADDETAPGLSRGAVALLDTAQSRCRA</sequence>
<dbReference type="Gene3D" id="3.40.50.300">
    <property type="entry name" value="P-loop containing nucleotide triphosphate hydrolases"/>
    <property type="match status" value="1"/>
</dbReference>
<dbReference type="Gene3D" id="1.10.8.60">
    <property type="match status" value="1"/>
</dbReference>
<dbReference type="GO" id="GO:0051301">
    <property type="term" value="P:cell division"/>
    <property type="evidence" value="ECO:0007669"/>
    <property type="project" value="UniProtKB-KW"/>
</dbReference>
<feature type="domain" description="AAA+ ATPase" evidence="1">
    <location>
        <begin position="39"/>
        <end position="252"/>
    </location>
</feature>
<dbReference type="PANTHER" id="PTHR23077:SF159">
    <property type="entry name" value="PUTATIVE-RELATED"/>
    <property type="match status" value="1"/>
</dbReference>
<dbReference type="GO" id="GO:0005524">
    <property type="term" value="F:ATP binding"/>
    <property type="evidence" value="ECO:0007669"/>
    <property type="project" value="InterPro"/>
</dbReference>
<feature type="domain" description="AAA+ ATPase" evidence="1">
    <location>
        <begin position="399"/>
        <end position="546"/>
    </location>
</feature>